<keyword evidence="1" id="KW-0804">Transcription</keyword>
<name>A0ACB5S1L3_9PEZI</name>
<keyword evidence="2" id="KW-1185">Reference proteome</keyword>
<protein>
    <submittedName>
        <fullName evidence="1">DNA-directed RNA polymerase</fullName>
    </submittedName>
</protein>
<sequence>MSHEPTSCPSPHAEGSGARHASPPPPGAVRGDDGSLKYHLLGPSLQKSGQDGVAEIIYNASKGSKFFNNESVKDQVLTEKIDRILARKRQLERTDLSHDLRRADAYVAELELGRDLSQAIVHIDCDAFYAAVEELDRPELKDVPFAVGKGVLTTCNYHARKFGCRSGMAGFVAMKLCPQLICLPLNFDKYTAKAREVRAILEQYDARFESASIDEAYLNITAYCEEHQMGPEDVVEQLRAEVHENTKITVSAGIAANAKLAKICSNKNKPNGQFRLASDRATIMAFMKDLPTRKVNGIGRVFERELDAIGVKTCGDIYEHRANLPKLFGEKAFQFLMQCYLGLGRTKIQPAEEYERKSVGTESTFKDMSNKDELRAKLWHTAEELEKDLERTQFKGKTLVLKVKLHTYEVLTRQSSPPFAVHRKDDLYKYALPMFTKLEKEIPGMTLRLMGLRVTHLVSMKKGPIDFFGLSKRTTSADTNPDPQRSKSTEITNKAEDDGEWEVWPEEEFEEAARQEREADFAATLRLSQQEDQSKQSRPERDHLAQSSEDQAELHWDCPICLRPQPANDRAFNDHIDFCLSRDAIKETVKEANESGTPPPNPQSDTESAKPKDAFGMMGMKAGLAANGGKKKRGRPRSDGLGAGQKDPRKKPFFG</sequence>
<evidence type="ECO:0000313" key="1">
    <source>
        <dbReference type="EMBL" id="GME26576.1"/>
    </source>
</evidence>
<reference evidence="1" key="1">
    <citation type="submission" date="2024-09" db="EMBL/GenBank/DDBJ databases">
        <title>Draft Genome Sequences of Neofusicoccum parvum.</title>
        <authorList>
            <person name="Ashida A."/>
            <person name="Camagna M."/>
            <person name="Tanaka A."/>
            <person name="Takemoto D."/>
        </authorList>
    </citation>
    <scope>NUCLEOTIDE SEQUENCE</scope>
    <source>
        <strain evidence="1">PPO83</strain>
    </source>
</reference>
<proteinExistence type="predicted"/>
<keyword evidence="1" id="KW-0240">DNA-directed RNA polymerase</keyword>
<evidence type="ECO:0000313" key="2">
    <source>
        <dbReference type="Proteomes" id="UP001165186"/>
    </source>
</evidence>
<accession>A0ACB5S1L3</accession>
<gene>
    <name evidence="1" type="primary">g9654</name>
    <name evidence="1" type="ORF">NpPPO83_00009654</name>
</gene>
<dbReference type="Proteomes" id="UP001165186">
    <property type="component" value="Unassembled WGS sequence"/>
</dbReference>
<comment type="caution">
    <text evidence="1">The sequence shown here is derived from an EMBL/GenBank/DDBJ whole genome shotgun (WGS) entry which is preliminary data.</text>
</comment>
<dbReference type="EMBL" id="BSXG01000029">
    <property type="protein sequence ID" value="GME26576.1"/>
    <property type="molecule type" value="Genomic_DNA"/>
</dbReference>
<organism evidence="1 2">
    <name type="scientific">Neofusicoccum parvum</name>
    <dbReference type="NCBI Taxonomy" id="310453"/>
    <lineage>
        <taxon>Eukaryota</taxon>
        <taxon>Fungi</taxon>
        <taxon>Dikarya</taxon>
        <taxon>Ascomycota</taxon>
        <taxon>Pezizomycotina</taxon>
        <taxon>Dothideomycetes</taxon>
        <taxon>Dothideomycetes incertae sedis</taxon>
        <taxon>Botryosphaeriales</taxon>
        <taxon>Botryosphaeriaceae</taxon>
        <taxon>Neofusicoccum</taxon>
    </lineage>
</organism>